<reference evidence="5" key="1">
    <citation type="journal article" date="2012" name="Mycologia">
        <title>Chemotypic and genotypic diversity in the ergot alkaloid pathway of Aspergillus fumigatus.</title>
        <authorList>
            <person name="Robinson S.L."/>
            <person name="Panaccione D.G."/>
        </authorList>
    </citation>
    <scope>NUCLEOTIDE SEQUENCE</scope>
    <source>
        <strain evidence="5">NRRL5109</strain>
    </source>
</reference>
<dbReference type="EMBL" id="JN651500">
    <property type="protein sequence ID" value="AFB74314.1"/>
    <property type="molecule type" value="Genomic_DNA"/>
</dbReference>
<feature type="binding site" evidence="3">
    <location>
        <position position="211"/>
    </location>
    <ligand>
        <name>dimethylallyl diphosphate</name>
        <dbReference type="ChEBI" id="CHEBI:57623"/>
    </ligand>
</feature>
<dbReference type="AlphaFoldDB" id="H6UJI0"/>
<dbReference type="PANTHER" id="PTHR40627">
    <property type="entry name" value="INDOLE PRENYLTRANSFERASE TDIB-RELATED"/>
    <property type="match status" value="1"/>
</dbReference>
<dbReference type="InterPro" id="IPR017795">
    <property type="entry name" value="ABBA_NscD-like"/>
</dbReference>
<dbReference type="GO" id="GO:0009820">
    <property type="term" value="P:alkaloid metabolic process"/>
    <property type="evidence" value="ECO:0007669"/>
    <property type="project" value="InterPro"/>
</dbReference>
<dbReference type="CDD" id="cd13929">
    <property type="entry name" value="PT-DMATS_CymD"/>
    <property type="match status" value="1"/>
</dbReference>
<evidence type="ECO:0000256" key="1">
    <source>
        <dbReference type="ARBA" id="ARBA00010209"/>
    </source>
</evidence>
<dbReference type="NCBIfam" id="TIGR03429">
    <property type="entry name" value="arom_pren_DMATS"/>
    <property type="match status" value="1"/>
</dbReference>
<feature type="binding site" evidence="3">
    <location>
        <position position="126"/>
    </location>
    <ligand>
        <name>dimethylallyl diphosphate</name>
        <dbReference type="ChEBI" id="CHEBI:57623"/>
    </ligand>
</feature>
<evidence type="ECO:0000256" key="2">
    <source>
        <dbReference type="ARBA" id="ARBA00022679"/>
    </source>
</evidence>
<feature type="binding site" evidence="3">
    <location>
        <position position="112"/>
    </location>
    <ligand>
        <name>L-tryptophan</name>
        <dbReference type="ChEBI" id="CHEBI:57912"/>
    </ligand>
</feature>
<feature type="binding site" evidence="3">
    <location>
        <position position="357"/>
    </location>
    <ligand>
        <name>dimethylallyl diphosphate</name>
        <dbReference type="ChEBI" id="CHEBI:57623"/>
    </ligand>
</feature>
<dbReference type="GO" id="GO:0016765">
    <property type="term" value="F:transferase activity, transferring alkyl or aryl (other than methyl) groups"/>
    <property type="evidence" value="ECO:0007669"/>
    <property type="project" value="InterPro"/>
</dbReference>
<dbReference type="PIRSF" id="PIRSF000509">
    <property type="entry name" value="Trp_DMAT"/>
    <property type="match status" value="1"/>
</dbReference>
<feature type="region of interest" description="Disordered" evidence="4">
    <location>
        <begin position="1"/>
        <end position="24"/>
    </location>
</feature>
<feature type="compositionally biased region" description="Basic and acidic residues" evidence="4">
    <location>
        <begin position="1"/>
        <end position="12"/>
    </location>
</feature>
<dbReference type="InterPro" id="IPR012148">
    <property type="entry name" value="ABBA_DMATS-like"/>
</dbReference>
<gene>
    <name evidence="5" type="primary">easL</name>
</gene>
<dbReference type="Pfam" id="PF11991">
    <property type="entry name" value="Trp_DMAT"/>
    <property type="match status" value="1"/>
</dbReference>
<dbReference type="PANTHER" id="PTHR40627:SF3">
    <property type="entry name" value="PRENYLTRANSFERASE ASQH2-RELATED"/>
    <property type="match status" value="1"/>
</dbReference>
<organism evidence="5">
    <name type="scientific">Aspergillus fumigatus</name>
    <name type="common">Neosartorya fumigata</name>
    <dbReference type="NCBI Taxonomy" id="746128"/>
    <lineage>
        <taxon>Eukaryota</taxon>
        <taxon>Fungi</taxon>
        <taxon>Dikarya</taxon>
        <taxon>Ascomycota</taxon>
        <taxon>Pezizomycotina</taxon>
        <taxon>Eurotiomycetes</taxon>
        <taxon>Eurotiomycetidae</taxon>
        <taxon>Eurotiales</taxon>
        <taxon>Aspergillaceae</taxon>
        <taxon>Aspergillus</taxon>
        <taxon>Aspergillus subgen. Fumigati</taxon>
    </lineage>
</organism>
<proteinExistence type="inferred from homology"/>
<comment type="similarity">
    <text evidence="1">Belongs to the tryptophan dimethylallyltransferase family.</text>
</comment>
<evidence type="ECO:0000256" key="4">
    <source>
        <dbReference type="SAM" id="MobiDB-lite"/>
    </source>
</evidence>
<protein>
    <submittedName>
        <fullName evidence="5">Reverse prenyl transferase</fullName>
    </submittedName>
</protein>
<evidence type="ECO:0000313" key="5">
    <source>
        <dbReference type="EMBL" id="AFB74314.1"/>
    </source>
</evidence>
<feature type="binding site" evidence="3">
    <location>
        <position position="213"/>
    </location>
    <ligand>
        <name>dimethylallyl diphosphate</name>
        <dbReference type="ChEBI" id="CHEBI:57623"/>
    </ligand>
</feature>
<name>H6UJI0_ASPFM</name>
<feature type="binding site" evidence="3">
    <location>
        <position position="281"/>
    </location>
    <ligand>
        <name>dimethylallyl diphosphate</name>
        <dbReference type="ChEBI" id="CHEBI:57623"/>
    </ligand>
</feature>
<dbReference type="SFLD" id="SFLDG01162">
    <property type="entry name" value="I"/>
    <property type="match status" value="1"/>
</dbReference>
<feature type="binding site" evidence="3">
    <location>
        <position position="285"/>
    </location>
    <ligand>
        <name>dimethylallyl diphosphate</name>
        <dbReference type="ChEBI" id="CHEBI:57623"/>
    </ligand>
</feature>
<dbReference type="InterPro" id="IPR033964">
    <property type="entry name" value="ABBA"/>
</dbReference>
<keyword evidence="2 5" id="KW-0808">Transferase</keyword>
<feature type="binding site" evidence="3">
    <location>
        <position position="283"/>
    </location>
    <ligand>
        <name>dimethylallyl diphosphate</name>
        <dbReference type="ChEBI" id="CHEBI:57623"/>
    </ligand>
</feature>
<evidence type="ECO:0000256" key="3">
    <source>
        <dbReference type="PIRSR" id="PIRSR000509-1"/>
    </source>
</evidence>
<dbReference type="SFLD" id="SFLDS00036">
    <property type="entry name" value="Aromatic_Prenyltransferase"/>
    <property type="match status" value="1"/>
</dbReference>
<sequence length="436" mass="50209">MTKTDAQGRHPQETATHAATTDEEVQDQWRAPFEVLSRTLVFQHEDHRLWWERAASKLATYLRLAKYSVGSQYQHLLMFYSVYAPNLGPWPNDKRDNVHWVCGICPGGENLEISMNYQQGAKCTVRIAAETITPAAGTDKDPFNLTAEKKMIEDLKALQPNLNFTWFNHFQREVLVPEEVALNNDEIVSKVPFKNQRLHGLDLSEGAFMLKSYFMPAIRSAITGVENTQIMFESIRKLNLKNANFISALNTLEDWMVPTNGRFMEYWDGISYDAVDACKARIKIYTGIRMKSIEHARDVWTLGGRLQGEDIEKGFDLVARLWRRLMDEEPSTCEMKYWMQWVWELRTDVPFPVPKLYFSVAAAEDHYVSDTVVEILDYLGWDDLVQTHRALMDEAWSLGQTTKSYLAFSYISVTFHSIKGPYITTYGNPSGPRPVF</sequence>
<dbReference type="MEROPS" id="M77.002"/>
<accession>H6UJI0</accession>